<dbReference type="GeneID" id="29002061"/>
<evidence type="ECO:0000313" key="3">
    <source>
        <dbReference type="EMBL" id="OAD67321.1"/>
    </source>
</evidence>
<keyword evidence="4" id="KW-1185">Reference proteome</keyword>
<dbReference type="RefSeq" id="XP_018285361.1">
    <property type="nucleotide sequence ID" value="XM_018441155.1"/>
</dbReference>
<feature type="transmembrane region" description="Helical" evidence="2">
    <location>
        <begin position="21"/>
        <end position="39"/>
    </location>
</feature>
<feature type="region of interest" description="Disordered" evidence="1">
    <location>
        <begin position="115"/>
        <end position="146"/>
    </location>
</feature>
<feature type="transmembrane region" description="Helical" evidence="2">
    <location>
        <begin position="45"/>
        <end position="65"/>
    </location>
</feature>
<keyword evidence="2" id="KW-1133">Transmembrane helix</keyword>
<dbReference type="InParanoid" id="A0A162ZK08"/>
<keyword evidence="2" id="KW-0812">Transmembrane</keyword>
<dbReference type="AlphaFoldDB" id="A0A162ZK08"/>
<sequence>MIKLVLKRWRNLRLATKVHHLFVIVVVLLLIALVILNNRTGRPPAWVLGTVLGACVCLSGLYWLARYIQAKRIPDHQEESFFPIEERMASCSSVAGLFPQSILSMDSLQRAQSITSAPPPAYKTSISIPPSYRSSASSFKPISPHH</sequence>
<dbReference type="EMBL" id="KV441024">
    <property type="protein sequence ID" value="OAD67321.1"/>
    <property type="molecule type" value="Genomic_DNA"/>
</dbReference>
<keyword evidence="2" id="KW-0472">Membrane</keyword>
<dbReference type="Proteomes" id="UP000077315">
    <property type="component" value="Unassembled WGS sequence"/>
</dbReference>
<protein>
    <submittedName>
        <fullName evidence="3">Uncharacterized protein</fullName>
    </submittedName>
</protein>
<gene>
    <name evidence="3" type="ORF">PHYBLDRAFT_63678</name>
</gene>
<evidence type="ECO:0000256" key="2">
    <source>
        <dbReference type="SAM" id="Phobius"/>
    </source>
</evidence>
<evidence type="ECO:0000313" key="4">
    <source>
        <dbReference type="Proteomes" id="UP000077315"/>
    </source>
</evidence>
<dbReference type="VEuPathDB" id="FungiDB:PHYBLDRAFT_63678"/>
<feature type="compositionally biased region" description="Low complexity" evidence="1">
    <location>
        <begin position="125"/>
        <end position="138"/>
    </location>
</feature>
<dbReference type="OrthoDB" id="10369362at2759"/>
<name>A0A162ZK08_PHYB8</name>
<organism evidence="3 4">
    <name type="scientific">Phycomyces blakesleeanus (strain ATCC 8743b / DSM 1359 / FGSC 10004 / NBRC 33097 / NRRL 1555)</name>
    <dbReference type="NCBI Taxonomy" id="763407"/>
    <lineage>
        <taxon>Eukaryota</taxon>
        <taxon>Fungi</taxon>
        <taxon>Fungi incertae sedis</taxon>
        <taxon>Mucoromycota</taxon>
        <taxon>Mucoromycotina</taxon>
        <taxon>Mucoromycetes</taxon>
        <taxon>Mucorales</taxon>
        <taxon>Phycomycetaceae</taxon>
        <taxon>Phycomyces</taxon>
    </lineage>
</organism>
<accession>A0A162ZK08</accession>
<proteinExistence type="predicted"/>
<reference evidence="4" key="1">
    <citation type="submission" date="2015-06" db="EMBL/GenBank/DDBJ databases">
        <title>Expansion of signal transduction pathways in fungi by whole-genome duplication.</title>
        <authorList>
            <consortium name="DOE Joint Genome Institute"/>
            <person name="Corrochano L.M."/>
            <person name="Kuo A."/>
            <person name="Marcet-Houben M."/>
            <person name="Polaino S."/>
            <person name="Salamov A."/>
            <person name="Villalobos J.M."/>
            <person name="Alvarez M.I."/>
            <person name="Avalos J."/>
            <person name="Benito E.P."/>
            <person name="Benoit I."/>
            <person name="Burger G."/>
            <person name="Camino L.P."/>
            <person name="Canovas D."/>
            <person name="Cerda-Olmedo E."/>
            <person name="Cheng J.-F."/>
            <person name="Dominguez A."/>
            <person name="Elias M."/>
            <person name="Eslava A.P."/>
            <person name="Glaser F."/>
            <person name="Grimwood J."/>
            <person name="Gutierrez G."/>
            <person name="Heitman J."/>
            <person name="Henrissat B."/>
            <person name="Iturriaga E.A."/>
            <person name="Lang B.F."/>
            <person name="Lavin J.L."/>
            <person name="Lee S."/>
            <person name="Li W."/>
            <person name="Lindquist E."/>
            <person name="Lopez-Garcia S."/>
            <person name="Luque E.M."/>
            <person name="Marcos A.T."/>
            <person name="Martin J."/>
            <person name="McCluskey K."/>
            <person name="Medina H.R."/>
            <person name="Miralles-Duran A."/>
            <person name="Miyazaki A."/>
            <person name="Munoz-Torres E."/>
            <person name="Oguiza J.A."/>
            <person name="Ohm R."/>
            <person name="Olmedo M."/>
            <person name="Orejas M."/>
            <person name="Ortiz-Castellanos L."/>
            <person name="Pisabarro A.G."/>
            <person name="Rodriguez-Romero J."/>
            <person name="Ruiz-Herrera J."/>
            <person name="Ruiz-Vazquez R."/>
            <person name="Sanz C."/>
            <person name="Schackwitz W."/>
            <person name="Schmutz J."/>
            <person name="Shahriari M."/>
            <person name="Shelest E."/>
            <person name="Silva-Franco F."/>
            <person name="Soanes D."/>
            <person name="Syed K."/>
            <person name="Tagua V.G."/>
            <person name="Talbot N.J."/>
            <person name="Thon M."/>
            <person name="De vries R.P."/>
            <person name="Wiebenga A."/>
            <person name="Yadav J.S."/>
            <person name="Braun E.L."/>
            <person name="Baker S."/>
            <person name="Garre V."/>
            <person name="Horwitz B."/>
            <person name="Torres-Martinez S."/>
            <person name="Idnurm A."/>
            <person name="Herrera-Estrella A."/>
            <person name="Gabaldon T."/>
            <person name="Grigoriev I.V."/>
        </authorList>
    </citation>
    <scope>NUCLEOTIDE SEQUENCE [LARGE SCALE GENOMIC DNA]</scope>
    <source>
        <strain evidence="4">NRRL 1555(-)</strain>
    </source>
</reference>
<evidence type="ECO:0000256" key="1">
    <source>
        <dbReference type="SAM" id="MobiDB-lite"/>
    </source>
</evidence>